<feature type="domain" description="Cardiolipin synthase N-terminal" evidence="7">
    <location>
        <begin position="20"/>
        <end position="62"/>
    </location>
</feature>
<proteinExistence type="predicted"/>
<evidence type="ECO:0000256" key="1">
    <source>
        <dbReference type="ARBA" id="ARBA00004651"/>
    </source>
</evidence>
<keyword evidence="9" id="KW-1185">Reference proteome</keyword>
<keyword evidence="2" id="KW-1003">Cell membrane</keyword>
<keyword evidence="4 6" id="KW-1133">Transmembrane helix</keyword>
<evidence type="ECO:0000256" key="2">
    <source>
        <dbReference type="ARBA" id="ARBA00022475"/>
    </source>
</evidence>
<evidence type="ECO:0000313" key="8">
    <source>
        <dbReference type="EMBL" id="KAA0894287.1"/>
    </source>
</evidence>
<keyword evidence="5 6" id="KW-0472">Membrane</keyword>
<comment type="caution">
    <text evidence="8">The sequence shown here is derived from an EMBL/GenBank/DDBJ whole genome shotgun (WGS) entry which is preliminary data.</text>
</comment>
<evidence type="ECO:0000259" key="7">
    <source>
        <dbReference type="Pfam" id="PF13396"/>
    </source>
</evidence>
<gene>
    <name evidence="8" type="ORF">ET418_04870</name>
</gene>
<dbReference type="InterPro" id="IPR027379">
    <property type="entry name" value="CLS_N"/>
</dbReference>
<evidence type="ECO:0000256" key="6">
    <source>
        <dbReference type="SAM" id="Phobius"/>
    </source>
</evidence>
<evidence type="ECO:0000256" key="4">
    <source>
        <dbReference type="ARBA" id="ARBA00022989"/>
    </source>
</evidence>
<evidence type="ECO:0000313" key="9">
    <source>
        <dbReference type="Proteomes" id="UP000324298"/>
    </source>
</evidence>
<dbReference type="Pfam" id="PF13396">
    <property type="entry name" value="PLDc_N"/>
    <property type="match status" value="1"/>
</dbReference>
<dbReference type="GO" id="GO:0005886">
    <property type="term" value="C:plasma membrane"/>
    <property type="evidence" value="ECO:0007669"/>
    <property type="project" value="UniProtKB-SubCell"/>
</dbReference>
<dbReference type="Proteomes" id="UP000324298">
    <property type="component" value="Unassembled WGS sequence"/>
</dbReference>
<evidence type="ECO:0000256" key="5">
    <source>
        <dbReference type="ARBA" id="ARBA00023136"/>
    </source>
</evidence>
<dbReference type="RefSeq" id="WP_149306444.1">
    <property type="nucleotide sequence ID" value="NZ_SRSD01000002.1"/>
</dbReference>
<feature type="transmembrane region" description="Helical" evidence="6">
    <location>
        <begin position="40"/>
        <end position="60"/>
    </location>
</feature>
<reference evidence="8 9" key="1">
    <citation type="submission" date="2019-04" db="EMBL/GenBank/DDBJ databases">
        <title>Geobacter ruber sp. nov., ferric-reducing bacteria isolated from paddy soil.</title>
        <authorList>
            <person name="Xu Z."/>
            <person name="Masuda Y."/>
            <person name="Itoh H."/>
            <person name="Senoo K."/>
        </authorList>
    </citation>
    <scope>NUCLEOTIDE SEQUENCE [LARGE SCALE GENOMIC DNA]</scope>
    <source>
        <strain evidence="8 9">Red88</strain>
    </source>
</reference>
<comment type="subcellular location">
    <subcellularLocation>
        <location evidence="1">Cell membrane</location>
        <topology evidence="1">Multi-pass membrane protein</topology>
    </subcellularLocation>
</comment>
<dbReference type="OrthoDB" id="5348497at2"/>
<protein>
    <recommendedName>
        <fullName evidence="7">Cardiolipin synthase N-terminal domain-containing protein</fullName>
    </recommendedName>
</protein>
<accession>A0A5A9XMD0</accession>
<name>A0A5A9XMD0_9BACT</name>
<dbReference type="AlphaFoldDB" id="A0A5A9XMD0"/>
<sequence length="94" mass="10116">MFGFGLPELIILMIILAVPVLWISALVSAIKSDFPGNNKIIWILAIILVPFLGSILYFIIGRGQRIQQSLVKCGCGSLVDSNASFCTSCGVKMA</sequence>
<feature type="transmembrane region" description="Helical" evidence="6">
    <location>
        <begin position="9"/>
        <end position="28"/>
    </location>
</feature>
<evidence type="ECO:0000256" key="3">
    <source>
        <dbReference type="ARBA" id="ARBA00022692"/>
    </source>
</evidence>
<dbReference type="EMBL" id="SRSD01000002">
    <property type="protein sequence ID" value="KAA0894287.1"/>
    <property type="molecule type" value="Genomic_DNA"/>
</dbReference>
<organism evidence="8 9">
    <name type="scientific">Oryzomonas rubra</name>
    <dbReference type="NCBI Taxonomy" id="2509454"/>
    <lineage>
        <taxon>Bacteria</taxon>
        <taxon>Pseudomonadati</taxon>
        <taxon>Thermodesulfobacteriota</taxon>
        <taxon>Desulfuromonadia</taxon>
        <taxon>Geobacterales</taxon>
        <taxon>Geobacteraceae</taxon>
        <taxon>Oryzomonas</taxon>
    </lineage>
</organism>
<keyword evidence="3 6" id="KW-0812">Transmembrane</keyword>